<dbReference type="GO" id="GO:0030154">
    <property type="term" value="P:cell differentiation"/>
    <property type="evidence" value="ECO:0007669"/>
    <property type="project" value="UniProtKB-KW"/>
</dbReference>
<keyword evidence="1" id="KW-0287">Flowering</keyword>
<proteinExistence type="inferred from homology"/>
<gene>
    <name evidence="2" type="ORF">M6B38_351430</name>
</gene>
<dbReference type="EMBL" id="JANAVB010017197">
    <property type="protein sequence ID" value="KAJ6830789.1"/>
    <property type="molecule type" value="Genomic_DNA"/>
</dbReference>
<reference evidence="2" key="2">
    <citation type="submission" date="2023-04" db="EMBL/GenBank/DDBJ databases">
        <authorList>
            <person name="Bruccoleri R.E."/>
            <person name="Oakeley E.J."/>
            <person name="Faust A.-M."/>
            <person name="Dessus-Babus S."/>
            <person name="Altorfer M."/>
            <person name="Burckhardt D."/>
            <person name="Oertli M."/>
            <person name="Naumann U."/>
            <person name="Petersen F."/>
            <person name="Wong J."/>
        </authorList>
    </citation>
    <scope>NUCLEOTIDE SEQUENCE</scope>
    <source>
        <strain evidence="2">GSM-AAB239-AS_SAM_17_03QT</strain>
        <tissue evidence="2">Leaf</tissue>
    </source>
</reference>
<dbReference type="AlphaFoldDB" id="A0AAX6GPT9"/>
<keyword evidence="2" id="KW-0648">Protein biosynthesis</keyword>
<reference evidence="2" key="1">
    <citation type="journal article" date="2023" name="GigaByte">
        <title>Genome assembly of the bearded iris, Iris pallida Lam.</title>
        <authorList>
            <person name="Bruccoleri R.E."/>
            <person name="Oakeley E.J."/>
            <person name="Faust A.M.E."/>
            <person name="Altorfer M."/>
            <person name="Dessus-Babus S."/>
            <person name="Burckhardt D."/>
            <person name="Oertli M."/>
            <person name="Naumann U."/>
            <person name="Petersen F."/>
            <person name="Wong J."/>
        </authorList>
    </citation>
    <scope>NUCLEOTIDE SEQUENCE</scope>
    <source>
        <strain evidence="2">GSM-AAB239-AS_SAM_17_03QT</strain>
    </source>
</reference>
<evidence type="ECO:0000313" key="3">
    <source>
        <dbReference type="Proteomes" id="UP001140949"/>
    </source>
</evidence>
<keyword evidence="2" id="KW-0251">Elongation factor</keyword>
<dbReference type="InterPro" id="IPR012474">
    <property type="entry name" value="Frigida"/>
</dbReference>
<dbReference type="Pfam" id="PF07899">
    <property type="entry name" value="Frigida"/>
    <property type="match status" value="1"/>
</dbReference>
<dbReference type="GO" id="GO:0009908">
    <property type="term" value="P:flower development"/>
    <property type="evidence" value="ECO:0007669"/>
    <property type="project" value="UniProtKB-KW"/>
</dbReference>
<organism evidence="2 3">
    <name type="scientific">Iris pallida</name>
    <name type="common">Sweet iris</name>
    <dbReference type="NCBI Taxonomy" id="29817"/>
    <lineage>
        <taxon>Eukaryota</taxon>
        <taxon>Viridiplantae</taxon>
        <taxon>Streptophyta</taxon>
        <taxon>Embryophyta</taxon>
        <taxon>Tracheophyta</taxon>
        <taxon>Spermatophyta</taxon>
        <taxon>Magnoliopsida</taxon>
        <taxon>Liliopsida</taxon>
        <taxon>Asparagales</taxon>
        <taxon>Iridaceae</taxon>
        <taxon>Iridoideae</taxon>
        <taxon>Irideae</taxon>
        <taxon>Iris</taxon>
    </lineage>
</organism>
<protein>
    <recommendedName>
        <fullName evidence="1">FRIGIDA-like protein</fullName>
    </recommendedName>
</protein>
<comment type="similarity">
    <text evidence="1">Belongs to the Frigida family.</text>
</comment>
<comment type="caution">
    <text evidence="2">The sequence shown here is derived from an EMBL/GenBank/DDBJ whole genome shotgun (WGS) entry which is preliminary data.</text>
</comment>
<name>A0AAX6GPT9_IRIPA</name>
<keyword evidence="3" id="KW-1185">Reference proteome</keyword>
<keyword evidence="1" id="KW-0221">Differentiation</keyword>
<accession>A0AAX6GPT9</accession>
<dbReference type="GO" id="GO:0003746">
    <property type="term" value="F:translation elongation factor activity"/>
    <property type="evidence" value="ECO:0007669"/>
    <property type="project" value="UniProtKB-KW"/>
</dbReference>
<keyword evidence="1" id="KW-0217">Developmental protein</keyword>
<evidence type="ECO:0000256" key="1">
    <source>
        <dbReference type="RuleBase" id="RU364012"/>
    </source>
</evidence>
<evidence type="ECO:0000313" key="2">
    <source>
        <dbReference type="EMBL" id="KAJ6830789.1"/>
    </source>
</evidence>
<sequence>MKKESQNQPTPLPPLYRDCKLGFSKALLHWSARGSLSDEDGTPIRARRTIAAVEHVDQSAFESMPRRRRRSRFQNQIGLLNLIVSRRKEADVLRSSIPVSLSDCVDPANFVLDAICDVFPVDKLKVKSPSDLTSACVCMYTPV</sequence>
<dbReference type="Proteomes" id="UP001140949">
    <property type="component" value="Unassembled WGS sequence"/>
</dbReference>